<feature type="region of interest" description="Disordered" evidence="1">
    <location>
        <begin position="33"/>
        <end position="140"/>
    </location>
</feature>
<dbReference type="EMBL" id="CP000431">
    <property type="protein sequence ID" value="ABG92421.1"/>
    <property type="molecule type" value="Genomic_DNA"/>
</dbReference>
<dbReference type="AlphaFoldDB" id="Q0SJ65"/>
<organism evidence="2 3">
    <name type="scientific">Rhodococcus jostii (strain RHA1)</name>
    <dbReference type="NCBI Taxonomy" id="101510"/>
    <lineage>
        <taxon>Bacteria</taxon>
        <taxon>Bacillati</taxon>
        <taxon>Actinomycetota</taxon>
        <taxon>Actinomycetes</taxon>
        <taxon>Mycobacteriales</taxon>
        <taxon>Nocardiaceae</taxon>
        <taxon>Rhodococcus</taxon>
    </lineage>
</organism>
<dbReference type="HOGENOM" id="CLU_1833637_0_0_11"/>
<feature type="compositionally biased region" description="Basic and acidic residues" evidence="1">
    <location>
        <begin position="81"/>
        <end position="97"/>
    </location>
</feature>
<evidence type="ECO:0000313" key="3">
    <source>
        <dbReference type="Proteomes" id="UP000008710"/>
    </source>
</evidence>
<reference evidence="3" key="1">
    <citation type="journal article" date="2006" name="Proc. Natl. Acad. Sci. U.S.A.">
        <title>The complete genome of Rhodococcus sp. RHA1 provides insights into a catabolic powerhouse.</title>
        <authorList>
            <person name="McLeod M.P."/>
            <person name="Warren R.L."/>
            <person name="Hsiao W.W.L."/>
            <person name="Araki N."/>
            <person name="Myhre M."/>
            <person name="Fernandes C."/>
            <person name="Miyazawa D."/>
            <person name="Wong W."/>
            <person name="Lillquist A.L."/>
            <person name="Wang D."/>
            <person name="Dosanjh M."/>
            <person name="Hara H."/>
            <person name="Petrescu A."/>
            <person name="Morin R.D."/>
            <person name="Yang G."/>
            <person name="Stott J.M."/>
            <person name="Schein J.E."/>
            <person name="Shin H."/>
            <person name="Smailus D."/>
            <person name="Siddiqui A.S."/>
            <person name="Marra M.A."/>
            <person name="Jones S.J.M."/>
            <person name="Holt R."/>
            <person name="Brinkman F.S.L."/>
            <person name="Miyauchi K."/>
            <person name="Fukuda M."/>
            <person name="Davies J.E."/>
            <person name="Mohn W.W."/>
            <person name="Eltis L.D."/>
        </authorList>
    </citation>
    <scope>NUCLEOTIDE SEQUENCE [LARGE SCALE GENOMIC DNA]</scope>
    <source>
        <strain evidence="3">RHA1</strain>
    </source>
</reference>
<dbReference type="Proteomes" id="UP000008710">
    <property type="component" value="Chromosome"/>
</dbReference>
<sequence length="140" mass="15638">MVNRNGCRIERVGSRVPDSRECRPICGRCKERPFDAKRCRPARPGAAQIRTARPSPRVGTTPDGEPNEPSTTHHPSRPRPHTPESRNRMTIDHDKSELPLFSAQRTLTHSTPEPVSDAPRTGDSPTQTSAEIHRSLFSDE</sequence>
<feature type="compositionally biased region" description="Polar residues" evidence="1">
    <location>
        <begin position="103"/>
        <end position="113"/>
    </location>
</feature>
<accession>Q0SJ65</accession>
<proteinExistence type="predicted"/>
<protein>
    <submittedName>
        <fullName evidence="2">Uncharacterized protein</fullName>
    </submittedName>
</protein>
<dbReference type="KEGG" id="rha:RHA1_ro00586"/>
<evidence type="ECO:0000313" key="2">
    <source>
        <dbReference type="EMBL" id="ABG92421.1"/>
    </source>
</evidence>
<evidence type="ECO:0000256" key="1">
    <source>
        <dbReference type="SAM" id="MobiDB-lite"/>
    </source>
</evidence>
<name>Q0SJ65_RHOJR</name>
<gene>
    <name evidence="2" type="ordered locus">RHA1_ro00586</name>
</gene>
<feature type="compositionally biased region" description="Basic and acidic residues" evidence="1">
    <location>
        <begin position="131"/>
        <end position="140"/>
    </location>
</feature>